<name>A0A1I4DZ20_9PROT</name>
<feature type="transmembrane region" description="Helical" evidence="1">
    <location>
        <begin position="66"/>
        <end position="83"/>
    </location>
</feature>
<feature type="transmembrane region" description="Helical" evidence="1">
    <location>
        <begin position="165"/>
        <end position="184"/>
    </location>
</feature>
<evidence type="ECO:0000313" key="3">
    <source>
        <dbReference type="Proteomes" id="UP000199473"/>
    </source>
</evidence>
<dbReference type="EMBL" id="FOSQ01000013">
    <property type="protein sequence ID" value="SFK98705.1"/>
    <property type="molecule type" value="Genomic_DNA"/>
</dbReference>
<evidence type="ECO:0000256" key="1">
    <source>
        <dbReference type="SAM" id="Phobius"/>
    </source>
</evidence>
<keyword evidence="3" id="KW-1185">Reference proteome</keyword>
<dbReference type="RefSeq" id="WP_092962487.1">
    <property type="nucleotide sequence ID" value="NZ_FOSQ01000013.1"/>
</dbReference>
<feature type="transmembrane region" description="Helical" evidence="1">
    <location>
        <begin position="114"/>
        <end position="134"/>
    </location>
</feature>
<dbReference type="STRING" id="1123062.SAMN02745775_11359"/>
<accession>A0A1I4DZ20</accession>
<dbReference type="AlphaFoldDB" id="A0A1I4DZ20"/>
<feature type="transmembrane region" description="Helical" evidence="1">
    <location>
        <begin position="215"/>
        <end position="231"/>
    </location>
</feature>
<feature type="transmembrane region" description="Helical" evidence="1">
    <location>
        <begin position="140"/>
        <end position="158"/>
    </location>
</feature>
<reference evidence="2 3" key="1">
    <citation type="submission" date="2016-10" db="EMBL/GenBank/DDBJ databases">
        <authorList>
            <person name="de Groot N.N."/>
        </authorList>
    </citation>
    <scope>NUCLEOTIDE SEQUENCE [LARGE SCALE GENOMIC DNA]</scope>
    <source>
        <strain evidence="2 3">DSM 19981</strain>
    </source>
</reference>
<proteinExistence type="predicted"/>
<feature type="transmembrane region" description="Helical" evidence="1">
    <location>
        <begin position="89"/>
        <end position="107"/>
    </location>
</feature>
<dbReference type="Proteomes" id="UP000199473">
    <property type="component" value="Unassembled WGS sequence"/>
</dbReference>
<keyword evidence="1" id="KW-1133">Transmembrane helix</keyword>
<sequence length="260" mass="25835">MDALMLWPFPVALLVALLVAVAIAGAGRIGRRPGLAALASAAGLLAGWWWTMGLVTASPRQLPERLPLLAACLLLLAGLGTALVRRGRWIAPVIAGAGALATGWWMAGAPRTGADLAMALPVLAGVTGLALLLLRRDAAWSAPAAALALLAALILARLPGPAEVLALVAVAAALGGVIGAGPAGRASAMAAMPLAGGMAALAALPVLARGTAADWAVAAAPVALLWAGPALRRVLPFRIPALALSILAALACLGGVWLLR</sequence>
<evidence type="ECO:0000313" key="2">
    <source>
        <dbReference type="EMBL" id="SFK98705.1"/>
    </source>
</evidence>
<protein>
    <submittedName>
        <fullName evidence="2">Uncharacterized protein</fullName>
    </submittedName>
</protein>
<keyword evidence="1" id="KW-0812">Transmembrane</keyword>
<organism evidence="2 3">
    <name type="scientific">Falsiroseomonas stagni DSM 19981</name>
    <dbReference type="NCBI Taxonomy" id="1123062"/>
    <lineage>
        <taxon>Bacteria</taxon>
        <taxon>Pseudomonadati</taxon>
        <taxon>Pseudomonadota</taxon>
        <taxon>Alphaproteobacteria</taxon>
        <taxon>Acetobacterales</taxon>
        <taxon>Roseomonadaceae</taxon>
        <taxon>Falsiroseomonas</taxon>
    </lineage>
</organism>
<gene>
    <name evidence="2" type="ORF">SAMN02745775_11359</name>
</gene>
<keyword evidence="1" id="KW-0472">Membrane</keyword>
<feature type="transmembrane region" description="Helical" evidence="1">
    <location>
        <begin position="36"/>
        <end position="54"/>
    </location>
</feature>
<feature type="transmembrane region" description="Helical" evidence="1">
    <location>
        <begin position="237"/>
        <end position="259"/>
    </location>
</feature>